<dbReference type="InterPro" id="IPR042172">
    <property type="entry name" value="Adenosylhomocyst_ase-like_sf"/>
</dbReference>
<dbReference type="InterPro" id="IPR000683">
    <property type="entry name" value="Gfo/Idh/MocA-like_OxRdtase_N"/>
</dbReference>
<dbReference type="GO" id="GO:0000166">
    <property type="term" value="F:nucleotide binding"/>
    <property type="evidence" value="ECO:0007669"/>
    <property type="project" value="InterPro"/>
</dbReference>
<name>A0A1G8L2U0_9ACTN</name>
<gene>
    <name evidence="6" type="ORF">SAMN05421505_16011</name>
</gene>
<dbReference type="RefSeq" id="WP_093176091.1">
    <property type="nucleotide sequence ID" value="NZ_FNCN01000060.1"/>
</dbReference>
<sequence length="908" mass="96510">MTTDTAIPSATTTWEVVGGPIPPAAIEPEAAGIAARHQLRLHRPGPQAHLQLTEADGTVLVAVSWRPATPALPEVLSHVLPGRPRLDILIDARPGGQAAADDLHTALREQARRYDPSELSAITASMPLLARHSTPDANLAGWAVIARDHYVENTLALLLAIQRCGVPPQWIYALAKGDRTRGRDRIHATLTGLGCASGVLDNTAINAPDSHAADLAQTLVQVDAFIDAAHAAGRPVLVIDDGGLIAQGYGRPDAPRRIDAALELTVSGLKRITAARPLAIPVFNMARSAVKTRLGYPEIADACVRRLRALLPAVKTIGRPVLVLGYGTLGSRLAAALHAHGCQLHVVDPDPLALIAAAEAGHATYRTAVHALRTTVPLIVAGTTGDSGALPEEAIALLPDGAILAPFATADFAPVTSDTSPAQQTGHIPGVGRRYRLPTGAEVTMLGDGRSLNLFEADAIPNQGYDAYRAGTLIAARALCAQAATLPPGVHTTLVDTLIAASGLYDDYYRTYLTSQAATPTPAPTLTVREPSPVAGLNACVVGYGAAGRLHAGILTGAGAELTILDPKHQDLPRTCRSFHHNIDDLPATRAIDLWSVCCPTAEHLSVLRSILARDPAARVLLEKPACQAHEIVALTDLLDRHPRARLLVTDQYQHATALDGAAGLLAQHAGGPIDHLTVSFTKDRTADIADGRFIDRSYGVLGYEWLHMLAVLRRLLPAEAMTSYLTSDPCDATLRAVFDPRLFVATLTEHATAPLGDGLVHLDLHSSITTPAIVVGRTPADITRWHRGLRAADDRQRYLTVHAADTLVTVRLDPVTTTGGWQLQRNQHRLVAERDGKILHDEIIDDSPLHTAITSAAETLTGSQPVPPPDLSGLRRISAMADYLRTQHSFGDAPGQEKVTALDQIMH</sequence>
<keyword evidence="4" id="KW-0520">NAD</keyword>
<dbReference type="Gene3D" id="3.30.360.10">
    <property type="entry name" value="Dihydrodipicolinate Reductase, domain 2"/>
    <property type="match status" value="1"/>
</dbReference>
<keyword evidence="7" id="KW-1185">Reference proteome</keyword>
<protein>
    <submittedName>
        <fullName evidence="6">Oxidoreductase family, NAD-binding Rossmann fold</fullName>
    </submittedName>
</protein>
<dbReference type="GO" id="GO:0006730">
    <property type="term" value="P:one-carbon metabolic process"/>
    <property type="evidence" value="ECO:0007669"/>
    <property type="project" value="UniProtKB-KW"/>
</dbReference>
<dbReference type="Gene3D" id="3.40.50.720">
    <property type="entry name" value="NAD(P)-binding Rossmann-like Domain"/>
    <property type="match status" value="2"/>
</dbReference>
<dbReference type="STRING" id="504805.SAMN05421505_16011"/>
<dbReference type="GO" id="GO:0004013">
    <property type="term" value="F:adenosylhomocysteinase activity"/>
    <property type="evidence" value="ECO:0007669"/>
    <property type="project" value="TreeGrafter"/>
</dbReference>
<dbReference type="InterPro" id="IPR015878">
    <property type="entry name" value="Ado_hCys_hydrolase_NAD-bd"/>
</dbReference>
<reference evidence="6 7" key="1">
    <citation type="submission" date="2016-10" db="EMBL/GenBank/DDBJ databases">
        <authorList>
            <person name="de Groot N.N."/>
        </authorList>
    </citation>
    <scope>NUCLEOTIDE SEQUENCE [LARGE SCALE GENOMIC DNA]</scope>
    <source>
        <strain evidence="6 7">CPCC 201354</strain>
    </source>
</reference>
<dbReference type="Gene3D" id="3.40.50.1480">
    <property type="entry name" value="Adenosylhomocysteinase-like"/>
    <property type="match status" value="1"/>
</dbReference>
<dbReference type="InterPro" id="IPR036291">
    <property type="entry name" value="NAD(P)-bd_dom_sf"/>
</dbReference>
<evidence type="ECO:0000256" key="2">
    <source>
        <dbReference type="ARBA" id="ARBA00007122"/>
    </source>
</evidence>
<dbReference type="GO" id="GO:0033353">
    <property type="term" value="P:S-adenosylmethionine cycle"/>
    <property type="evidence" value="ECO:0007669"/>
    <property type="project" value="TreeGrafter"/>
</dbReference>
<evidence type="ECO:0000256" key="3">
    <source>
        <dbReference type="ARBA" id="ARBA00022563"/>
    </source>
</evidence>
<feature type="domain" description="S-adenosyl-L-homocysteine hydrolase NAD binding" evidence="5">
    <location>
        <begin position="309"/>
        <end position="459"/>
    </location>
</feature>
<dbReference type="PANTHER" id="PTHR23420">
    <property type="entry name" value="ADENOSYLHOMOCYSTEINASE"/>
    <property type="match status" value="1"/>
</dbReference>
<dbReference type="Pfam" id="PF00670">
    <property type="entry name" value="AdoHcyase_NAD"/>
    <property type="match status" value="1"/>
</dbReference>
<evidence type="ECO:0000313" key="7">
    <source>
        <dbReference type="Proteomes" id="UP000198923"/>
    </source>
</evidence>
<dbReference type="SUPFAM" id="SSF51735">
    <property type="entry name" value="NAD(P)-binding Rossmann-fold domains"/>
    <property type="match status" value="2"/>
</dbReference>
<comment type="similarity">
    <text evidence="2">Belongs to the adenosylhomocysteinase family.</text>
</comment>
<dbReference type="EMBL" id="FNCN01000060">
    <property type="protein sequence ID" value="SDI49976.1"/>
    <property type="molecule type" value="Genomic_DNA"/>
</dbReference>
<dbReference type="Proteomes" id="UP000198923">
    <property type="component" value="Unassembled WGS sequence"/>
</dbReference>
<evidence type="ECO:0000259" key="5">
    <source>
        <dbReference type="SMART" id="SM00997"/>
    </source>
</evidence>
<evidence type="ECO:0000313" key="6">
    <source>
        <dbReference type="EMBL" id="SDI49976.1"/>
    </source>
</evidence>
<proteinExistence type="inferred from homology"/>
<accession>A0A1G8L2U0</accession>
<dbReference type="GO" id="GO:0005829">
    <property type="term" value="C:cytosol"/>
    <property type="evidence" value="ECO:0007669"/>
    <property type="project" value="TreeGrafter"/>
</dbReference>
<dbReference type="SMART" id="SM00997">
    <property type="entry name" value="AdoHcyase_NAD"/>
    <property type="match status" value="1"/>
</dbReference>
<evidence type="ECO:0000256" key="1">
    <source>
        <dbReference type="ARBA" id="ARBA00001911"/>
    </source>
</evidence>
<dbReference type="PANTHER" id="PTHR23420:SF0">
    <property type="entry name" value="ADENOSYLHOMOCYSTEINASE"/>
    <property type="match status" value="1"/>
</dbReference>
<dbReference type="InterPro" id="IPR000043">
    <property type="entry name" value="Adenosylhomocysteinase-like"/>
</dbReference>
<keyword evidence="3" id="KW-0554">One-carbon metabolism</keyword>
<organism evidence="6 7">
    <name type="scientific">Sinosporangium album</name>
    <dbReference type="NCBI Taxonomy" id="504805"/>
    <lineage>
        <taxon>Bacteria</taxon>
        <taxon>Bacillati</taxon>
        <taxon>Actinomycetota</taxon>
        <taxon>Actinomycetes</taxon>
        <taxon>Streptosporangiales</taxon>
        <taxon>Streptosporangiaceae</taxon>
        <taxon>Sinosporangium</taxon>
    </lineage>
</organism>
<dbReference type="OrthoDB" id="505700at2"/>
<dbReference type="Pfam" id="PF01408">
    <property type="entry name" value="GFO_IDH_MocA"/>
    <property type="match status" value="1"/>
</dbReference>
<dbReference type="AlphaFoldDB" id="A0A1G8L2U0"/>
<comment type="cofactor">
    <cofactor evidence="1">
        <name>NAD(+)</name>
        <dbReference type="ChEBI" id="CHEBI:57540"/>
    </cofactor>
</comment>
<evidence type="ECO:0000256" key="4">
    <source>
        <dbReference type="ARBA" id="ARBA00023027"/>
    </source>
</evidence>